<dbReference type="EMBL" id="JAYGII010000002">
    <property type="protein sequence ID" value="MEA5444432.1"/>
    <property type="molecule type" value="Genomic_DNA"/>
</dbReference>
<dbReference type="InterPro" id="IPR010281">
    <property type="entry name" value="DUF885"/>
</dbReference>
<dbReference type="Pfam" id="PF05960">
    <property type="entry name" value="DUF885"/>
    <property type="match status" value="1"/>
</dbReference>
<evidence type="ECO:0000313" key="1">
    <source>
        <dbReference type="EMBL" id="MEA5444432.1"/>
    </source>
</evidence>
<dbReference type="AlphaFoldDB" id="A0AAP6MLE7"/>
<sequence>MKTIQWSVGKVLLLLIALVLAAGGVFGYKLVWGKPFSVDHFYERVFIRFALQDPEMLTQLGILEGTPLRGHNRRLTDVSVERQKAQVDRAIRDMEILRSYSRDRMTEQQRLSADILEWFMDTNLAAREFMFHNFPVNQMFGVQNNLPEFMIETHRIDDQRGAEDYVIRLTRFPEKFGQVIVGLDYRLERDIIPPRFVVDRVLTEMNGFIEPDVESNELYTHLADSLDDLEELSEEDRQAILQGAREALQVDVYPAYRDLIAWFEAVRPQTSEAVGAWTLPDGDRFYRHMLRSNTTTDMSPAEVHELGLEQVDSILSEMDAILREQGYEDGTVGERMDRLAAEDRFLYPDTDAGREQIIADYQAMVDALEKEMSPYFGRLPKASVEVRRVPEFREATAAGAYYRPPPMGGGRPGVFYANLRDVAEVPKFGMHTLAVHEAIPGHHFQIALQMEMEGLPTFRSFPLFSAYTEGWALYAERLVDEMDLYEDNYERLGMLQAQLFRAVRLVVDAGLHYKRWTREEAIDYMFETTGMPRGDVVAEVERYVVMPGQACSYMVGMLHIQSLRDRAEQDLGEHFELSDFHDVVLGNGAMPLSLLSKQVDAWIEASQGD</sequence>
<dbReference type="Proteomes" id="UP001302316">
    <property type="component" value="Unassembled WGS sequence"/>
</dbReference>
<comment type="caution">
    <text evidence="1">The sequence shown here is derived from an EMBL/GenBank/DDBJ whole genome shotgun (WGS) entry which is preliminary data.</text>
</comment>
<accession>A0AAP6MLE7</accession>
<protein>
    <submittedName>
        <fullName evidence="1">DUF885 domain-containing protein</fullName>
    </submittedName>
</protein>
<organism evidence="1 2">
    <name type="scientific">Natronospira elongata</name>
    <dbReference type="NCBI Taxonomy" id="3110268"/>
    <lineage>
        <taxon>Bacteria</taxon>
        <taxon>Pseudomonadati</taxon>
        <taxon>Pseudomonadota</taxon>
        <taxon>Gammaproteobacteria</taxon>
        <taxon>Natronospirales</taxon>
        <taxon>Natronospiraceae</taxon>
        <taxon>Natronospira</taxon>
    </lineage>
</organism>
<reference evidence="1 2" key="1">
    <citation type="submission" date="2023-12" db="EMBL/GenBank/DDBJ databases">
        <title>Whole-genome sequencing of halo(alkali)philic microorganisms from hypersaline lakes.</title>
        <authorList>
            <person name="Sorokin D.Y."/>
            <person name="Merkel A.Y."/>
            <person name="Messina E."/>
            <person name="Yakimov M."/>
        </authorList>
    </citation>
    <scope>NUCLEOTIDE SEQUENCE [LARGE SCALE GENOMIC DNA]</scope>
    <source>
        <strain evidence="1 2">AB-CW1</strain>
    </source>
</reference>
<name>A0AAP6MLE7_9GAMM</name>
<dbReference type="PANTHER" id="PTHR33361">
    <property type="entry name" value="GLR0591 PROTEIN"/>
    <property type="match status" value="1"/>
</dbReference>
<dbReference type="RefSeq" id="WP_346049630.1">
    <property type="nucleotide sequence ID" value="NZ_JAYGII010000002.1"/>
</dbReference>
<proteinExistence type="predicted"/>
<evidence type="ECO:0000313" key="2">
    <source>
        <dbReference type="Proteomes" id="UP001302316"/>
    </source>
</evidence>
<dbReference type="PANTHER" id="PTHR33361:SF2">
    <property type="entry name" value="DUF885 DOMAIN-CONTAINING PROTEIN"/>
    <property type="match status" value="1"/>
</dbReference>
<keyword evidence="2" id="KW-1185">Reference proteome</keyword>
<gene>
    <name evidence="1" type="ORF">VCB98_01190</name>
</gene>